<dbReference type="STRING" id="1314773.A0A3N2PIV8"/>
<reference evidence="2 3" key="1">
    <citation type="journal article" date="2018" name="Mol. Ecol.">
        <title>The obligate alkalophilic soda-lake fungus Sodiomyces alkalinus has shifted to a protein diet.</title>
        <authorList>
            <person name="Grum-Grzhimaylo A.A."/>
            <person name="Falkoski D.L."/>
            <person name="van den Heuvel J."/>
            <person name="Valero-Jimenez C.A."/>
            <person name="Min B."/>
            <person name="Choi I.G."/>
            <person name="Lipzen A."/>
            <person name="Daum C.G."/>
            <person name="Aanen D.K."/>
            <person name="Tsang A."/>
            <person name="Henrissat B."/>
            <person name="Bilanenko E.N."/>
            <person name="de Vries R.P."/>
            <person name="van Kan J.A.L."/>
            <person name="Grigoriev I.V."/>
            <person name="Debets A.J.M."/>
        </authorList>
    </citation>
    <scope>NUCLEOTIDE SEQUENCE [LARGE SCALE GENOMIC DNA]</scope>
    <source>
        <strain evidence="2 3">F11</strain>
    </source>
</reference>
<dbReference type="EMBL" id="ML119069">
    <property type="protein sequence ID" value="ROT34481.1"/>
    <property type="molecule type" value="Genomic_DNA"/>
</dbReference>
<evidence type="ECO:0000313" key="2">
    <source>
        <dbReference type="EMBL" id="ROT34481.1"/>
    </source>
</evidence>
<proteinExistence type="predicted"/>
<protein>
    <submittedName>
        <fullName evidence="2">DUF924-domain-containing protein</fullName>
    </submittedName>
</protein>
<feature type="region of interest" description="Disordered" evidence="1">
    <location>
        <begin position="243"/>
        <end position="269"/>
    </location>
</feature>
<feature type="compositionally biased region" description="Basic and acidic residues" evidence="1">
    <location>
        <begin position="250"/>
        <end position="262"/>
    </location>
</feature>
<dbReference type="SUPFAM" id="SSF48452">
    <property type="entry name" value="TPR-like"/>
    <property type="match status" value="1"/>
</dbReference>
<organism evidence="2 3">
    <name type="scientific">Sodiomyces alkalinus (strain CBS 110278 / VKM F-3762 / F11)</name>
    <name type="common">Alkaliphilic filamentous fungus</name>
    <dbReference type="NCBI Taxonomy" id="1314773"/>
    <lineage>
        <taxon>Eukaryota</taxon>
        <taxon>Fungi</taxon>
        <taxon>Dikarya</taxon>
        <taxon>Ascomycota</taxon>
        <taxon>Pezizomycotina</taxon>
        <taxon>Sordariomycetes</taxon>
        <taxon>Hypocreomycetidae</taxon>
        <taxon>Glomerellales</taxon>
        <taxon>Plectosphaerellaceae</taxon>
        <taxon>Sodiomyces</taxon>
    </lineage>
</organism>
<dbReference type="OrthoDB" id="414698at2759"/>
<keyword evidence="3" id="KW-1185">Reference proteome</keyword>
<dbReference type="InterPro" id="IPR010323">
    <property type="entry name" value="DUF924"/>
</dbReference>
<dbReference type="RefSeq" id="XP_028462287.1">
    <property type="nucleotide sequence ID" value="XM_028609629.1"/>
</dbReference>
<dbReference type="Gene3D" id="1.20.58.320">
    <property type="entry name" value="TPR-like"/>
    <property type="match status" value="1"/>
</dbReference>
<evidence type="ECO:0000313" key="3">
    <source>
        <dbReference type="Proteomes" id="UP000272025"/>
    </source>
</evidence>
<accession>A0A3N2PIV8</accession>
<dbReference type="AlphaFoldDB" id="A0A3N2PIV8"/>
<dbReference type="InterPro" id="IPR011990">
    <property type="entry name" value="TPR-like_helical_dom_sf"/>
</dbReference>
<sequence>MSTTAAESLALDLRASLTPNSNLLADIRSFWFSHLPDDESIILPKMDQWRHWFQSSPEFDQLCVKQFQPALEAIKTTNPTPESLLEAANPQTPEDWLCLVLLLDQMPRNCYRGPASAAVFTFFDPLALAIARRAISLGIPESSPGMKHHVARRSWFYLPLMHAEDLDAQEHSLCEYQRMREDVRAFMAIPSATAASLAGDERKCHEVLVRNKEDADKVLDMEYDFAVRHHVIVARFGRFPHRNGPLGRETTPEEREYLEKGGETFGSSG</sequence>
<dbReference type="Gene3D" id="1.25.40.10">
    <property type="entry name" value="Tetratricopeptide repeat domain"/>
    <property type="match status" value="1"/>
</dbReference>
<dbReference type="Pfam" id="PF06041">
    <property type="entry name" value="DUF924"/>
    <property type="match status" value="1"/>
</dbReference>
<dbReference type="Proteomes" id="UP000272025">
    <property type="component" value="Unassembled WGS sequence"/>
</dbReference>
<evidence type="ECO:0000256" key="1">
    <source>
        <dbReference type="SAM" id="MobiDB-lite"/>
    </source>
</evidence>
<gene>
    <name evidence="2" type="ORF">SODALDRAFT_321488</name>
</gene>
<name>A0A3N2PIV8_SODAK</name>
<dbReference type="GeneID" id="39578107"/>